<dbReference type="AlphaFoldDB" id="A0ABD3XW89"/>
<name>A0ABD3XW89_SINWO</name>
<feature type="coiled-coil region" evidence="1">
    <location>
        <begin position="474"/>
        <end position="538"/>
    </location>
</feature>
<evidence type="ECO:0000313" key="3">
    <source>
        <dbReference type="Proteomes" id="UP001634394"/>
    </source>
</evidence>
<evidence type="ECO:0000256" key="1">
    <source>
        <dbReference type="SAM" id="Coils"/>
    </source>
</evidence>
<comment type="caution">
    <text evidence="2">The sequence shown here is derived from an EMBL/GenBank/DDBJ whole genome shotgun (WGS) entry which is preliminary data.</text>
</comment>
<protein>
    <submittedName>
        <fullName evidence="2">Uncharacterized protein</fullName>
    </submittedName>
</protein>
<dbReference type="Proteomes" id="UP001634394">
    <property type="component" value="Unassembled WGS sequence"/>
</dbReference>
<dbReference type="EMBL" id="JBJQND010000001">
    <property type="protein sequence ID" value="KAL3889901.1"/>
    <property type="molecule type" value="Genomic_DNA"/>
</dbReference>
<organism evidence="2 3">
    <name type="scientific">Sinanodonta woodiana</name>
    <name type="common">Chinese pond mussel</name>
    <name type="synonym">Anodonta woodiana</name>
    <dbReference type="NCBI Taxonomy" id="1069815"/>
    <lineage>
        <taxon>Eukaryota</taxon>
        <taxon>Metazoa</taxon>
        <taxon>Spiralia</taxon>
        <taxon>Lophotrochozoa</taxon>
        <taxon>Mollusca</taxon>
        <taxon>Bivalvia</taxon>
        <taxon>Autobranchia</taxon>
        <taxon>Heteroconchia</taxon>
        <taxon>Palaeoheterodonta</taxon>
        <taxon>Unionida</taxon>
        <taxon>Unionoidea</taxon>
        <taxon>Unionidae</taxon>
        <taxon>Unioninae</taxon>
        <taxon>Sinanodonta</taxon>
    </lineage>
</organism>
<keyword evidence="1" id="KW-0175">Coiled coil</keyword>
<reference evidence="2 3" key="1">
    <citation type="submission" date="2024-11" db="EMBL/GenBank/DDBJ databases">
        <title>Chromosome-level genome assembly of the freshwater bivalve Anodonta woodiana.</title>
        <authorList>
            <person name="Chen X."/>
        </authorList>
    </citation>
    <scope>NUCLEOTIDE SEQUENCE [LARGE SCALE GENOMIC DNA]</scope>
    <source>
        <strain evidence="2">MN2024</strain>
        <tissue evidence="2">Gills</tissue>
    </source>
</reference>
<sequence length="563" mass="65120">MKFRQFEFRLFPKVKSKKKKKQKYSSSNHLNNTKVEKNLFCEESYSDYCESRSCLSSSSSLNDSFHVQTWGQRGHFAYSGKALFSELTIKTYCHSCPCELCQPYECISLSTQSECVQKPVILLSDVDSLDIGTPNTIPKTRSRIKTNPWLPSPKATTNEYPTEVIALTDKSSRISSSRSFIGHFYGGRCYSDGLQLPLDFHKEPVTEEISKESNKCTVSESQNNSSGNCILQECIKLSNLNTQKRFSLKEFLSFDTDALSSGSSSPVCEEFDLAGNLQYTINFQYEEEVNDLLDNHVLPRDGTFLSIKDLLEEGDCDKTSENLDQKEEICDKNKESHTQDYDGSQTFSEINTFHSTLHEKALSFEDMTFYNETYMQESTDTGYASLTMDSECYSEDDFESFQDELEWDDDDEHLQCSSMDWDYSTDFPIERDSTLCRIVVADDLEVRPSAEENLKLRPRSRSLAEIELSLDEKVKQLREEKLFVQQKIREAQEEDFIRRKQIVLFQKHGDSEKREILLQTLRHLKDRLENQTRRLQSSYDTVLAIQKRFSKRRLTLPIVETCL</sequence>
<proteinExistence type="predicted"/>
<keyword evidence="3" id="KW-1185">Reference proteome</keyword>
<evidence type="ECO:0000313" key="2">
    <source>
        <dbReference type="EMBL" id="KAL3889901.1"/>
    </source>
</evidence>
<gene>
    <name evidence="2" type="ORF">ACJMK2_002221</name>
</gene>
<accession>A0ABD3XW89</accession>